<reference evidence="3" key="2">
    <citation type="submission" date="2023-06" db="EMBL/GenBank/DDBJ databases">
        <title>Identification and characterization of horizontal gene transfer across gut microbiota members of farm animals based on homology search.</title>
        <authorList>
            <person name="Zeman M."/>
            <person name="Kubasova T."/>
            <person name="Jahodarova E."/>
            <person name="Nykrynova M."/>
            <person name="Rychlik I."/>
        </authorList>
    </citation>
    <scope>NUCLEOTIDE SEQUENCE [LARGE SCALE GENOMIC DNA]</scope>
    <source>
        <strain evidence="3">ET39</strain>
    </source>
</reference>
<feature type="domain" description="Phosphoribulokinase/uridine kinase" evidence="1">
    <location>
        <begin position="278"/>
        <end position="473"/>
    </location>
</feature>
<name>A0ABT7U9T8_9FIRM</name>
<keyword evidence="2" id="KW-0808">Transferase</keyword>
<dbReference type="InterPro" id="IPR018163">
    <property type="entry name" value="Thr/Ala-tRNA-synth_IIc_edit"/>
</dbReference>
<dbReference type="PANTHER" id="PTHR10285">
    <property type="entry name" value="URIDINE KINASE"/>
    <property type="match status" value="1"/>
</dbReference>
<accession>A0ABT7U9T8</accession>
<proteinExistence type="predicted"/>
<dbReference type="CDD" id="cd02028">
    <property type="entry name" value="UMPK_like"/>
    <property type="match status" value="1"/>
</dbReference>
<dbReference type="Pfam" id="PF00485">
    <property type="entry name" value="PRK"/>
    <property type="match status" value="1"/>
</dbReference>
<dbReference type="SUPFAM" id="SSF55186">
    <property type="entry name" value="ThrRS/AlaRS common domain"/>
    <property type="match status" value="1"/>
</dbReference>
<dbReference type="GO" id="GO:0016301">
    <property type="term" value="F:kinase activity"/>
    <property type="evidence" value="ECO:0007669"/>
    <property type="project" value="UniProtKB-KW"/>
</dbReference>
<dbReference type="Proteomes" id="UP001529340">
    <property type="component" value="Unassembled WGS sequence"/>
</dbReference>
<dbReference type="SUPFAM" id="SSF54285">
    <property type="entry name" value="MoaD/ThiS"/>
    <property type="match status" value="1"/>
</dbReference>
<dbReference type="Gene3D" id="3.30.980.10">
    <property type="entry name" value="Threonyl-trna Synthetase, Chain A, domain 2"/>
    <property type="match status" value="1"/>
</dbReference>
<dbReference type="RefSeq" id="WP_289606608.1">
    <property type="nucleotide sequence ID" value="NZ_JAUDCG010000002.1"/>
</dbReference>
<gene>
    <name evidence="2" type="ORF">QUV96_00615</name>
</gene>
<evidence type="ECO:0000259" key="1">
    <source>
        <dbReference type="Pfam" id="PF00485"/>
    </source>
</evidence>
<comment type="caution">
    <text evidence="2">The sequence shown here is derived from an EMBL/GenBank/DDBJ whole genome shotgun (WGS) entry which is preliminary data.</text>
</comment>
<keyword evidence="3" id="KW-1185">Reference proteome</keyword>
<dbReference type="InterPro" id="IPR016155">
    <property type="entry name" value="Mopterin_synth/thiamin_S_b"/>
</dbReference>
<dbReference type="SUPFAM" id="SSF52540">
    <property type="entry name" value="P-loop containing nucleoside triphosphate hydrolases"/>
    <property type="match status" value="1"/>
</dbReference>
<evidence type="ECO:0000313" key="2">
    <source>
        <dbReference type="EMBL" id="MDM8156135.1"/>
    </source>
</evidence>
<dbReference type="InterPro" id="IPR006083">
    <property type="entry name" value="PRK/URK"/>
</dbReference>
<organism evidence="2 3">
    <name type="scientific">Amedibacillus dolichus</name>
    <dbReference type="NCBI Taxonomy" id="31971"/>
    <lineage>
        <taxon>Bacteria</taxon>
        <taxon>Bacillati</taxon>
        <taxon>Bacillota</taxon>
        <taxon>Erysipelotrichia</taxon>
        <taxon>Erysipelotrichales</taxon>
        <taxon>Erysipelotrichaceae</taxon>
        <taxon>Amedibacillus</taxon>
    </lineage>
</organism>
<sequence length="537" mass="62155">MVQVRLQEEWIQVEAGTTIDACLRKQGREMDFFAAVCDGELLDLRTPLQEGQKVTLIPADSDIARLMQEKTLCFVIIVALRQLYPQLQVRIEHSLDNGIYCEFDHGTLDAPALEHLLMHMRKMIKERKEIHRRYLPKEAAAVHFEQLGMPAKAQNIRHRRSKHCAVDTLEGIDDYFYGHLCVHTGYLPEVYAVQMKNGCWFGFHPDPRPQDKLFAVCDAYERWGKKLSITNVPQLNLKAETEGIDELILMSEAKIERELVELSDQIVSQHPFRRFVLISGPSSAGKTTFSHRLKTHLRVLGHQPHTIAMDDFFFNRSEYPLLEDGTPDFESLDAVDLELLQETIRGLLAGKEMPLPHYNFHTGCREWRGDTLRIDPHDLLIMEGIHGLNPKVIEGFARDEVFRVYVNALTHLNLDPHTRIPTRDYRLIRRMVRDHQFRGYSAQQTLKGWKHVREGEDRYIYPYQEEADFIFNTSMVYEMLILKKTAVELLEAIAPDEETYVEAQRLLSLLQYFDSADSAHIPSHSILAEFVGNSVFF</sequence>
<keyword evidence="2" id="KW-0418">Kinase</keyword>
<dbReference type="EMBL" id="JAUDCG010000002">
    <property type="protein sequence ID" value="MDM8156135.1"/>
    <property type="molecule type" value="Genomic_DNA"/>
</dbReference>
<protein>
    <submittedName>
        <fullName evidence="2">Nucleoside kinase</fullName>
    </submittedName>
</protein>
<dbReference type="Gene3D" id="3.40.50.300">
    <property type="entry name" value="P-loop containing nucleotide triphosphate hydrolases"/>
    <property type="match status" value="1"/>
</dbReference>
<dbReference type="InterPro" id="IPR027417">
    <property type="entry name" value="P-loop_NTPase"/>
</dbReference>
<evidence type="ECO:0000313" key="3">
    <source>
        <dbReference type="Proteomes" id="UP001529340"/>
    </source>
</evidence>
<reference evidence="2 3" key="3">
    <citation type="submission" date="2023-06" db="EMBL/GenBank/DDBJ databases">
        <authorList>
            <person name="Zeman M."/>
            <person name="Kubasova T."/>
            <person name="Jahodarova E."/>
            <person name="Nykrynova M."/>
            <person name="Rychlik I."/>
        </authorList>
    </citation>
    <scope>NUCLEOTIDE SEQUENCE [LARGE SCALE GENOMIC DNA]</scope>
    <source>
        <strain evidence="2 3">ET39</strain>
    </source>
</reference>
<reference evidence="2 3" key="1">
    <citation type="submission" date="2023-06" db="EMBL/GenBank/DDBJ databases">
        <title>Identification and characterization of horizontal gene transfer across gut microbiota members of farm animals based on homology search.</title>
        <authorList>
            <person name="Schwarzerova J."/>
            <person name="Nykrynova M."/>
            <person name="Jureckova K."/>
            <person name="Cejkova D."/>
            <person name="Rychlik I."/>
        </authorList>
    </citation>
    <scope>NUCLEOTIDE SEQUENCE [LARGE SCALE GENOMIC DNA]</scope>
    <source>
        <strain evidence="2 3">ET39</strain>
    </source>
</reference>